<feature type="signal peptide" evidence="1">
    <location>
        <begin position="1"/>
        <end position="32"/>
    </location>
</feature>
<keyword evidence="3" id="KW-1185">Reference proteome</keyword>
<evidence type="ECO:0008006" key="4">
    <source>
        <dbReference type="Google" id="ProtNLM"/>
    </source>
</evidence>
<dbReference type="AlphaFoldDB" id="A0A251SQ85"/>
<evidence type="ECO:0000313" key="2">
    <source>
        <dbReference type="EMBL" id="OTG00456.1"/>
    </source>
</evidence>
<protein>
    <recommendedName>
        <fullName evidence="4">Secreted protein</fullName>
    </recommendedName>
</protein>
<dbReference type="Proteomes" id="UP000215914">
    <property type="component" value="Chromosome 13"/>
</dbReference>
<keyword evidence="1" id="KW-0732">Signal</keyword>
<evidence type="ECO:0000256" key="1">
    <source>
        <dbReference type="SAM" id="SignalP"/>
    </source>
</evidence>
<name>A0A251SQ85_HELAN</name>
<dbReference type="InParanoid" id="A0A251SQ85"/>
<accession>A0A251SQ85</accession>
<gene>
    <name evidence="2" type="ORF">HannXRQ_Chr13g0391231</name>
</gene>
<organism evidence="2 3">
    <name type="scientific">Helianthus annuus</name>
    <name type="common">Common sunflower</name>
    <dbReference type="NCBI Taxonomy" id="4232"/>
    <lineage>
        <taxon>Eukaryota</taxon>
        <taxon>Viridiplantae</taxon>
        <taxon>Streptophyta</taxon>
        <taxon>Embryophyta</taxon>
        <taxon>Tracheophyta</taxon>
        <taxon>Spermatophyta</taxon>
        <taxon>Magnoliopsida</taxon>
        <taxon>eudicotyledons</taxon>
        <taxon>Gunneridae</taxon>
        <taxon>Pentapetalae</taxon>
        <taxon>asterids</taxon>
        <taxon>campanulids</taxon>
        <taxon>Asterales</taxon>
        <taxon>Asteraceae</taxon>
        <taxon>Asteroideae</taxon>
        <taxon>Heliantheae alliance</taxon>
        <taxon>Heliantheae</taxon>
        <taxon>Helianthus</taxon>
    </lineage>
</organism>
<feature type="chain" id="PRO_5012942306" description="Secreted protein" evidence="1">
    <location>
        <begin position="33"/>
        <end position="87"/>
    </location>
</feature>
<proteinExistence type="predicted"/>
<reference evidence="3" key="1">
    <citation type="journal article" date="2017" name="Nature">
        <title>The sunflower genome provides insights into oil metabolism, flowering and Asterid evolution.</title>
        <authorList>
            <person name="Badouin H."/>
            <person name="Gouzy J."/>
            <person name="Grassa C.J."/>
            <person name="Murat F."/>
            <person name="Staton S.E."/>
            <person name="Cottret L."/>
            <person name="Lelandais-Briere C."/>
            <person name="Owens G.L."/>
            <person name="Carrere S."/>
            <person name="Mayjonade B."/>
            <person name="Legrand L."/>
            <person name="Gill N."/>
            <person name="Kane N.C."/>
            <person name="Bowers J.E."/>
            <person name="Hubner S."/>
            <person name="Bellec A."/>
            <person name="Berard A."/>
            <person name="Berges H."/>
            <person name="Blanchet N."/>
            <person name="Boniface M.C."/>
            <person name="Brunel D."/>
            <person name="Catrice O."/>
            <person name="Chaidir N."/>
            <person name="Claudel C."/>
            <person name="Donnadieu C."/>
            <person name="Faraut T."/>
            <person name="Fievet G."/>
            <person name="Helmstetter N."/>
            <person name="King M."/>
            <person name="Knapp S.J."/>
            <person name="Lai Z."/>
            <person name="Le Paslier M.C."/>
            <person name="Lippi Y."/>
            <person name="Lorenzon L."/>
            <person name="Mandel J.R."/>
            <person name="Marage G."/>
            <person name="Marchand G."/>
            <person name="Marquand E."/>
            <person name="Bret-Mestries E."/>
            <person name="Morien E."/>
            <person name="Nambeesan S."/>
            <person name="Nguyen T."/>
            <person name="Pegot-Espagnet P."/>
            <person name="Pouilly N."/>
            <person name="Raftis F."/>
            <person name="Sallet E."/>
            <person name="Schiex T."/>
            <person name="Thomas J."/>
            <person name="Vandecasteele C."/>
            <person name="Vares D."/>
            <person name="Vear F."/>
            <person name="Vautrin S."/>
            <person name="Crespi M."/>
            <person name="Mangin B."/>
            <person name="Burke J.M."/>
            <person name="Salse J."/>
            <person name="Munos S."/>
            <person name="Vincourt P."/>
            <person name="Rieseberg L.H."/>
            <person name="Langlade N.B."/>
        </authorList>
    </citation>
    <scope>NUCLEOTIDE SEQUENCE [LARGE SCALE GENOMIC DNA]</scope>
    <source>
        <strain evidence="3">cv. SF193</strain>
    </source>
</reference>
<evidence type="ECO:0000313" key="3">
    <source>
        <dbReference type="Proteomes" id="UP000215914"/>
    </source>
</evidence>
<sequence>MRSAGLLGFRVGLVRFLLVRDLFQFWFRFLSCQLWSWFGSDSVRSLFGIRFGFGQAGQRRSTSGQLQPEFAKGTISSCSGDLGVPFS</sequence>
<dbReference type="EMBL" id="CM007902">
    <property type="protein sequence ID" value="OTG00456.1"/>
    <property type="molecule type" value="Genomic_DNA"/>
</dbReference>